<sequence>MDYFAEASISIFTSTLSLTIAFAVSTPMPKSFLLILPSRVRATISLPLLGFFTGPLSTTSKTTFLVISLIVRFASSFLPLCLINDKVALGNFFESKKSGALRCLSRALSFVLIESTCASPSKALIVLPSISSVPLNLSRLPLTLLIDKCFTLKPTDECPASTI</sequence>
<protein>
    <submittedName>
        <fullName evidence="1">Uncharacterized protein</fullName>
    </submittedName>
</protein>
<organism evidence="1 2">
    <name type="scientific">Helicobacter hepaticus (strain ATCC 51449 / 3B1)</name>
    <dbReference type="NCBI Taxonomy" id="235279"/>
    <lineage>
        <taxon>Bacteria</taxon>
        <taxon>Pseudomonadati</taxon>
        <taxon>Campylobacterota</taxon>
        <taxon>Epsilonproteobacteria</taxon>
        <taxon>Campylobacterales</taxon>
        <taxon>Helicobacteraceae</taxon>
        <taxon>Helicobacter</taxon>
    </lineage>
</organism>
<keyword evidence="2" id="KW-1185">Reference proteome</keyword>
<accession>Q7VHG4</accession>
<reference evidence="1 2" key="1">
    <citation type="journal article" date="2003" name="Proc. Natl. Acad. Sci. U.S.A.">
        <title>The complete genome sequence of the carcinogenic bacterium Helicobacter hepaticus.</title>
        <authorList>
            <person name="Suerbaum S."/>
            <person name="Josenhans C."/>
            <person name="Sterzenbach T."/>
            <person name="Drescher B."/>
            <person name="Brandt P."/>
            <person name="Bell M."/>
            <person name="Droege M."/>
            <person name="Fartmann B."/>
            <person name="Fischer H.-P."/>
            <person name="Ge Z."/>
            <person name="Hoerster A."/>
            <person name="Holland R."/>
            <person name="Klein K."/>
            <person name="Koenig J."/>
            <person name="Macko L."/>
            <person name="Mendz G.L."/>
            <person name="Nyakatura G."/>
            <person name="Schauer D.B."/>
            <person name="Shen Z."/>
            <person name="Weber J."/>
            <person name="Frosch M."/>
            <person name="Fox J.G."/>
        </authorList>
    </citation>
    <scope>NUCLEOTIDE SEQUENCE [LARGE SCALE GENOMIC DNA]</scope>
    <source>
        <strain evidence="2">ATCC 51449 / 3B1</strain>
    </source>
</reference>
<evidence type="ECO:0000313" key="1">
    <source>
        <dbReference type="EMBL" id="AAP77600.1"/>
    </source>
</evidence>
<dbReference type="Proteomes" id="UP000002495">
    <property type="component" value="Chromosome"/>
</dbReference>
<name>Q7VHG4_HELHP</name>
<dbReference type="EMBL" id="AE017125">
    <property type="protein sequence ID" value="AAP77600.1"/>
    <property type="molecule type" value="Genomic_DNA"/>
</dbReference>
<dbReference type="AlphaFoldDB" id="Q7VHG4"/>
<dbReference type="HOGENOM" id="CLU_1624844_0_0_7"/>
<gene>
    <name evidence="1" type="ordered locus">HH_1003</name>
</gene>
<proteinExistence type="predicted"/>
<evidence type="ECO:0000313" key="2">
    <source>
        <dbReference type="Proteomes" id="UP000002495"/>
    </source>
</evidence>
<dbReference type="KEGG" id="hhe:HH_1003"/>